<dbReference type="Proteomes" id="UP001204142">
    <property type="component" value="Unassembled WGS sequence"/>
</dbReference>
<dbReference type="PROSITE" id="PS51165">
    <property type="entry name" value="THUMP"/>
    <property type="match status" value="1"/>
</dbReference>
<dbReference type="InterPro" id="IPR000241">
    <property type="entry name" value="RlmKL-like_Mtase"/>
</dbReference>
<evidence type="ECO:0000256" key="1">
    <source>
        <dbReference type="ARBA" id="ARBA00022603"/>
    </source>
</evidence>
<keyword evidence="6" id="KW-1185">Reference proteome</keyword>
<dbReference type="InterPro" id="IPR002052">
    <property type="entry name" value="DNA_methylase_N6_adenine_CS"/>
</dbReference>
<dbReference type="Gene3D" id="3.40.50.150">
    <property type="entry name" value="Vaccinia Virus protein VP39"/>
    <property type="match status" value="1"/>
</dbReference>
<dbReference type="PROSITE" id="PS01261">
    <property type="entry name" value="UPF0020"/>
    <property type="match status" value="1"/>
</dbReference>
<dbReference type="PANTHER" id="PTHR47313:SF1">
    <property type="entry name" value="RIBOSOMAL RNA LARGE SUBUNIT METHYLTRANSFERASE K_L"/>
    <property type="match status" value="1"/>
</dbReference>
<dbReference type="SUPFAM" id="SSF53335">
    <property type="entry name" value="S-adenosyl-L-methionine-dependent methyltransferases"/>
    <property type="match status" value="1"/>
</dbReference>
<dbReference type="Pfam" id="PF01170">
    <property type="entry name" value="UPF0020"/>
    <property type="match status" value="1"/>
</dbReference>
<evidence type="ECO:0000259" key="4">
    <source>
        <dbReference type="PROSITE" id="PS51165"/>
    </source>
</evidence>
<dbReference type="Pfam" id="PF02926">
    <property type="entry name" value="THUMP"/>
    <property type="match status" value="1"/>
</dbReference>
<dbReference type="PANTHER" id="PTHR47313">
    <property type="entry name" value="RIBOSOMAL RNA LARGE SUBUNIT METHYLTRANSFERASE K/L"/>
    <property type="match status" value="1"/>
</dbReference>
<dbReference type="InterPro" id="IPR053943">
    <property type="entry name" value="RlmKL-like_Mtase_CS"/>
</dbReference>
<keyword evidence="1" id="KW-0489">Methyltransferase</keyword>
<sequence>MSTLSIKPGKPVNSTRQSTFECFASCPRGLEALLQTELEQWGASNCKPVPGGLHFQASWRQATRMTYWSRLAGRIGLQVMKAPCDSDETFYKLAKAVDWHNWFKLSHTFRVDLNNLGADVNSLRFTQLRLKDAICDHFIEQFDERPNVSVENPDVRVFGAISPNEAVLYVDLAGENLFKRGWREDKGVAPLKENLAAGLWTIVANSQAGKALAEERPAHYLDPFCGSGTLVIESLSTLCQRAPGLERRFAFENLKVYDPAWGEELQQDANKRFNAGLDRALSDKHFRWHASDITEALVQMAVDNCDRAGFGELVDEGLVIFSQRDALTVAPPAPTGIILSNPPYGERVRAKGADVPEDEAYQRLFKAYGDVLKHQFSGWTAFLFSGDLEIKKTLNLSPKRKAPLYNGAIECRLFEIPLTRGIYRPRAEGSAVE</sequence>
<name>A0ABT1WGB7_9BURK</name>
<dbReference type="Gene3D" id="3.30.2130.30">
    <property type="match status" value="1"/>
</dbReference>
<evidence type="ECO:0000256" key="3">
    <source>
        <dbReference type="PROSITE-ProRule" id="PRU00529"/>
    </source>
</evidence>
<proteinExistence type="predicted"/>
<dbReference type="SMART" id="SM00981">
    <property type="entry name" value="THUMP"/>
    <property type="match status" value="1"/>
</dbReference>
<keyword evidence="3" id="KW-0694">RNA-binding</keyword>
<dbReference type="InterPro" id="IPR004114">
    <property type="entry name" value="THUMP_dom"/>
</dbReference>
<dbReference type="CDD" id="cd11715">
    <property type="entry name" value="THUMP_AdoMetMT"/>
    <property type="match status" value="1"/>
</dbReference>
<evidence type="ECO:0000313" key="6">
    <source>
        <dbReference type="Proteomes" id="UP001204142"/>
    </source>
</evidence>
<evidence type="ECO:0000313" key="5">
    <source>
        <dbReference type="EMBL" id="MCQ8896566.1"/>
    </source>
</evidence>
<dbReference type="PROSITE" id="PS00092">
    <property type="entry name" value="N6_MTASE"/>
    <property type="match status" value="1"/>
</dbReference>
<dbReference type="InterPro" id="IPR029063">
    <property type="entry name" value="SAM-dependent_MTases_sf"/>
</dbReference>
<gene>
    <name evidence="5" type="ORF">NQT62_08990</name>
</gene>
<accession>A0ABT1WGB7</accession>
<reference evidence="5 6" key="1">
    <citation type="submission" date="2022-07" db="EMBL/GenBank/DDBJ databases">
        <authorList>
            <person name="Xamxidin M."/>
            <person name="Wu M."/>
        </authorList>
    </citation>
    <scope>NUCLEOTIDE SEQUENCE [LARGE SCALE GENOMIC DNA]</scope>
    <source>
        <strain evidence="5 6">NBRC 111650</strain>
    </source>
</reference>
<dbReference type="EMBL" id="JANIGO010000002">
    <property type="protein sequence ID" value="MCQ8896566.1"/>
    <property type="molecule type" value="Genomic_DNA"/>
</dbReference>
<protein>
    <submittedName>
        <fullName evidence="5">THUMP domain-containing protein</fullName>
    </submittedName>
</protein>
<dbReference type="Pfam" id="PF22020">
    <property type="entry name" value="RlmL_1st"/>
    <property type="match status" value="1"/>
</dbReference>
<feature type="domain" description="THUMP" evidence="4">
    <location>
        <begin position="61"/>
        <end position="172"/>
    </location>
</feature>
<dbReference type="RefSeq" id="WP_256764347.1">
    <property type="nucleotide sequence ID" value="NZ_JANIGO010000002.1"/>
</dbReference>
<comment type="caution">
    <text evidence="5">The sequence shown here is derived from an EMBL/GenBank/DDBJ whole genome shotgun (WGS) entry which is preliminary data.</text>
</comment>
<evidence type="ECO:0000256" key="2">
    <source>
        <dbReference type="ARBA" id="ARBA00022679"/>
    </source>
</evidence>
<dbReference type="InterPro" id="IPR054170">
    <property type="entry name" value="RlmL_1st"/>
</dbReference>
<keyword evidence="2" id="KW-0808">Transferase</keyword>
<organism evidence="5 6">
    <name type="scientific">Limnobacter humi</name>
    <dbReference type="NCBI Taxonomy" id="1778671"/>
    <lineage>
        <taxon>Bacteria</taxon>
        <taxon>Pseudomonadati</taxon>
        <taxon>Pseudomonadota</taxon>
        <taxon>Betaproteobacteria</taxon>
        <taxon>Burkholderiales</taxon>
        <taxon>Burkholderiaceae</taxon>
        <taxon>Limnobacter</taxon>
    </lineage>
</organism>